<sequence>MLFITGTRMTYLRQFLHSVLAAFLLDPSKAVDAFKNNDLGDAINKSVDFATRVGLPSSVSPAMFRRELIECIRLKKSWSPDERENNSCDAPLD</sequence>
<feature type="chain" id="PRO_5012352787" evidence="1">
    <location>
        <begin position="31"/>
        <end position="93"/>
    </location>
</feature>
<evidence type="ECO:0000313" key="2">
    <source>
        <dbReference type="EMBL" id="OWZ03755.1"/>
    </source>
</evidence>
<organism evidence="2 3">
    <name type="scientific">Phytophthora megakarya</name>
    <dbReference type="NCBI Taxonomy" id="4795"/>
    <lineage>
        <taxon>Eukaryota</taxon>
        <taxon>Sar</taxon>
        <taxon>Stramenopiles</taxon>
        <taxon>Oomycota</taxon>
        <taxon>Peronosporomycetes</taxon>
        <taxon>Peronosporales</taxon>
        <taxon>Peronosporaceae</taxon>
        <taxon>Phytophthora</taxon>
    </lineage>
</organism>
<keyword evidence="3" id="KW-1185">Reference proteome</keyword>
<keyword evidence="1" id="KW-0732">Signal</keyword>
<reference evidence="3" key="1">
    <citation type="submission" date="2017-03" db="EMBL/GenBank/DDBJ databases">
        <title>Phytopthora megakarya and P. palmivora, two closely related causual agents of cacao black pod achieved similar genome size and gene model numbers by different mechanisms.</title>
        <authorList>
            <person name="Ali S."/>
            <person name="Shao J."/>
            <person name="Larry D.J."/>
            <person name="Kronmiller B."/>
            <person name="Shen D."/>
            <person name="Strem M.D."/>
            <person name="Melnick R.L."/>
            <person name="Guiltinan M.J."/>
            <person name="Tyler B.M."/>
            <person name="Meinhardt L.W."/>
            <person name="Bailey B.A."/>
        </authorList>
    </citation>
    <scope>NUCLEOTIDE SEQUENCE [LARGE SCALE GENOMIC DNA]</scope>
    <source>
        <strain evidence="3">zdho120</strain>
    </source>
</reference>
<feature type="signal peptide" evidence="1">
    <location>
        <begin position="1"/>
        <end position="30"/>
    </location>
</feature>
<dbReference type="EMBL" id="NBNE01005347">
    <property type="protein sequence ID" value="OWZ03755.1"/>
    <property type="molecule type" value="Genomic_DNA"/>
</dbReference>
<dbReference type="STRING" id="4795.A0A225VEG2"/>
<proteinExistence type="predicted"/>
<name>A0A225VEG2_9STRA</name>
<gene>
    <name evidence="2" type="ORF">PHMEG_00024460</name>
</gene>
<dbReference type="AlphaFoldDB" id="A0A225VEG2"/>
<evidence type="ECO:0000256" key="1">
    <source>
        <dbReference type="SAM" id="SignalP"/>
    </source>
</evidence>
<evidence type="ECO:0000313" key="3">
    <source>
        <dbReference type="Proteomes" id="UP000198211"/>
    </source>
</evidence>
<comment type="caution">
    <text evidence="2">The sequence shown here is derived from an EMBL/GenBank/DDBJ whole genome shotgun (WGS) entry which is preliminary data.</text>
</comment>
<dbReference type="Proteomes" id="UP000198211">
    <property type="component" value="Unassembled WGS sequence"/>
</dbReference>
<protein>
    <submittedName>
        <fullName evidence="2">Uncharacterized protein</fullName>
    </submittedName>
</protein>
<accession>A0A225VEG2</accession>